<dbReference type="Pfam" id="PF20256">
    <property type="entry name" value="MoCoBD_2"/>
    <property type="match status" value="1"/>
</dbReference>
<dbReference type="InterPro" id="IPR016208">
    <property type="entry name" value="Ald_Oxase/xanthine_DH-like"/>
</dbReference>
<reference evidence="3" key="1">
    <citation type="journal article" date="2019" name="Int. J. Syst. Evol. Microbiol.">
        <title>The Global Catalogue of Microorganisms (GCM) 10K type strain sequencing project: providing services to taxonomists for standard genome sequencing and annotation.</title>
        <authorList>
            <consortium name="The Broad Institute Genomics Platform"/>
            <consortium name="The Broad Institute Genome Sequencing Center for Infectious Disease"/>
            <person name="Wu L."/>
            <person name="Ma J."/>
        </authorList>
    </citation>
    <scope>NUCLEOTIDE SEQUENCE [LARGE SCALE GENOMIC DNA]</scope>
    <source>
        <strain evidence="3">JCM 16021</strain>
    </source>
</reference>
<dbReference type="Gene3D" id="3.30.365.10">
    <property type="entry name" value="Aldehyde oxidase/xanthine dehydrogenase, molybdopterin binding domain"/>
    <property type="match status" value="4"/>
</dbReference>
<dbReference type="InterPro" id="IPR037165">
    <property type="entry name" value="AldOxase/xan_DH_Mopterin-bd_sf"/>
</dbReference>
<protein>
    <submittedName>
        <fullName evidence="2">Xanthine dehydrogenase family protein molybdopterin-binding subunit</fullName>
    </submittedName>
</protein>
<dbReference type="EMBL" id="BAAAQQ010000001">
    <property type="protein sequence ID" value="GAA2113551.1"/>
    <property type="molecule type" value="Genomic_DNA"/>
</dbReference>
<dbReference type="SUPFAM" id="SSF54665">
    <property type="entry name" value="CO dehydrogenase molybdoprotein N-domain-like"/>
    <property type="match status" value="1"/>
</dbReference>
<gene>
    <name evidence="2" type="ORF">GCM10009843_01350</name>
</gene>
<name>A0ABP5JAV0_9ACTN</name>
<comment type="caution">
    <text evidence="2">The sequence shown here is derived from an EMBL/GenBank/DDBJ whole genome shotgun (WGS) entry which is preliminary data.</text>
</comment>
<organism evidence="2 3">
    <name type="scientific">Nocardioides bigeumensis</name>
    <dbReference type="NCBI Taxonomy" id="433657"/>
    <lineage>
        <taxon>Bacteria</taxon>
        <taxon>Bacillati</taxon>
        <taxon>Actinomycetota</taxon>
        <taxon>Actinomycetes</taxon>
        <taxon>Propionibacteriales</taxon>
        <taxon>Nocardioidaceae</taxon>
        <taxon>Nocardioides</taxon>
    </lineage>
</organism>
<dbReference type="RefSeq" id="WP_344301564.1">
    <property type="nucleotide sequence ID" value="NZ_BAAAQQ010000001.1"/>
</dbReference>
<dbReference type="InterPro" id="IPR046867">
    <property type="entry name" value="AldOxase/xan_DH_MoCoBD2"/>
</dbReference>
<dbReference type="InterPro" id="IPR000674">
    <property type="entry name" value="Ald_Oxase/Xan_DH_a/b"/>
</dbReference>
<dbReference type="InterPro" id="IPR036856">
    <property type="entry name" value="Ald_Oxase/Xan_DH_a/b_sf"/>
</dbReference>
<dbReference type="Gene3D" id="3.90.1170.50">
    <property type="entry name" value="Aldehyde oxidase/xanthine dehydrogenase, a/b hammerhead"/>
    <property type="match status" value="1"/>
</dbReference>
<keyword evidence="3" id="KW-1185">Reference proteome</keyword>
<dbReference type="SUPFAM" id="SSF56003">
    <property type="entry name" value="Molybdenum cofactor-binding domain"/>
    <property type="match status" value="1"/>
</dbReference>
<sequence>MTAQQLRRDWTSHAWERAIGNIRYTDDDVPRGMTYAALVRARIAHGQITSVERELARDVPGVLGVFTFEDLMTVARDGYHGTGYRDQPMISDGVVRHFGEPVAVVVATDQRIAEYAAGLVDVDYAPLPVVLGDREALANPEALHRDVVPSADFVDLKGLKPLAENPNIYVRSILRTGDFDAVAKSAAHVFEHSFSTASASAAPLETVSSYAIPNRDGSVEMLTQTQMPSYVRVQLARMFGMSESRIRVRHAPLGGGFGFKIYARTEPIVMACALLVGCPVGIKFSMEEQFYLPHRRGTTTTISSAVDEDGKILARRCFIIWNGGAYADVGPRMVKKGGNVAAGPYEIPVVDIESVGVYSNRVPGGAIRGFGIPQIVWAYETHGDIIADSLGLDPITFRRRNLMRRNAVHHTGTPLGPCDPSMVFERMVEELQSRPLVVPEDPELKAGRGLAIALKAVMGPTTSTVKITLNPDASATVHCGTVEMGQGSTIAIEQMVADELNLSLEEVKVVSGDTDSVPWDMGTAGSRSTNHMHKAIGQAADDLRTQLRSLSAAMDTESQIPDDVDPFKVTGGVIEYLRAGFGPMGATLTGVGAFTPDYIPPDINGQSERITEFWMCAATAVDVVVDSLTGVVRIDQMLTISDVGKAINPESVRTQLSGASIMMASISLSEEIRYDDDGQLLNPGLALYRIFGFEDSPKTVYADMVRDEGDEVPRGVGESGTFGVAPAIASAIHDAVGVWMTDLPIKPENVLKAIEEATGD</sequence>
<dbReference type="PANTHER" id="PTHR11908:SF157">
    <property type="entry name" value="XANTHINE DEHYDROGENASE SUBUNIT D-RELATED"/>
    <property type="match status" value="1"/>
</dbReference>
<dbReference type="PANTHER" id="PTHR11908">
    <property type="entry name" value="XANTHINE DEHYDROGENASE"/>
    <property type="match status" value="1"/>
</dbReference>
<accession>A0ABP5JAV0</accession>
<dbReference type="Pfam" id="PF01315">
    <property type="entry name" value="Ald_Xan_dh_C"/>
    <property type="match status" value="1"/>
</dbReference>
<evidence type="ECO:0000259" key="1">
    <source>
        <dbReference type="SMART" id="SM01008"/>
    </source>
</evidence>
<proteinExistence type="predicted"/>
<dbReference type="SMART" id="SM01008">
    <property type="entry name" value="Ald_Xan_dh_C"/>
    <property type="match status" value="1"/>
</dbReference>
<feature type="domain" description="Aldehyde oxidase/xanthine dehydrogenase a/b hammerhead" evidence="1">
    <location>
        <begin position="19"/>
        <end position="128"/>
    </location>
</feature>
<evidence type="ECO:0000313" key="2">
    <source>
        <dbReference type="EMBL" id="GAA2113551.1"/>
    </source>
</evidence>
<dbReference type="Proteomes" id="UP001500575">
    <property type="component" value="Unassembled WGS sequence"/>
</dbReference>
<dbReference type="InterPro" id="IPR008274">
    <property type="entry name" value="AldOxase/xan_DH_MoCoBD1"/>
</dbReference>
<evidence type="ECO:0000313" key="3">
    <source>
        <dbReference type="Proteomes" id="UP001500575"/>
    </source>
</evidence>
<dbReference type="Pfam" id="PF02738">
    <property type="entry name" value="MoCoBD_1"/>
    <property type="match status" value="1"/>
</dbReference>